<name>A0A1T5L2M9_9FIRM</name>
<reference evidence="2 3" key="1">
    <citation type="submission" date="2017-02" db="EMBL/GenBank/DDBJ databases">
        <authorList>
            <person name="Peterson S.W."/>
        </authorList>
    </citation>
    <scope>NUCLEOTIDE SEQUENCE [LARGE SCALE GENOMIC DNA]</scope>
    <source>
        <strain evidence="2 3">M1</strain>
    </source>
</reference>
<dbReference type="EMBL" id="FUZT01000005">
    <property type="protein sequence ID" value="SKC70306.1"/>
    <property type="molecule type" value="Genomic_DNA"/>
</dbReference>
<keyword evidence="3" id="KW-1185">Reference proteome</keyword>
<dbReference type="PANTHER" id="PTHR34448">
    <property type="entry name" value="AMINOPEPTIDASE"/>
    <property type="match status" value="1"/>
</dbReference>
<accession>A0A1T5L2M9</accession>
<keyword evidence="2" id="KW-0378">Hydrolase</keyword>
<dbReference type="GO" id="GO:0004177">
    <property type="term" value="F:aminopeptidase activity"/>
    <property type="evidence" value="ECO:0007669"/>
    <property type="project" value="UniProtKB-KW"/>
</dbReference>
<dbReference type="Pfam" id="PF26233">
    <property type="entry name" value="NicX"/>
    <property type="match status" value="1"/>
</dbReference>
<dbReference type="PANTHER" id="PTHR34448:SF1">
    <property type="entry name" value="BLL6088 PROTEIN"/>
    <property type="match status" value="1"/>
</dbReference>
<evidence type="ECO:0000256" key="1">
    <source>
        <dbReference type="ARBA" id="ARBA00022723"/>
    </source>
</evidence>
<organism evidence="2 3">
    <name type="scientific">Maledivibacter halophilus</name>
    <dbReference type="NCBI Taxonomy" id="36842"/>
    <lineage>
        <taxon>Bacteria</taxon>
        <taxon>Bacillati</taxon>
        <taxon>Bacillota</taxon>
        <taxon>Clostridia</taxon>
        <taxon>Peptostreptococcales</taxon>
        <taxon>Caminicellaceae</taxon>
        <taxon>Maledivibacter</taxon>
    </lineage>
</organism>
<dbReference type="InterPro" id="IPR058739">
    <property type="entry name" value="NicX"/>
</dbReference>
<evidence type="ECO:0000313" key="3">
    <source>
        <dbReference type="Proteomes" id="UP000190285"/>
    </source>
</evidence>
<keyword evidence="2" id="KW-0645">Protease</keyword>
<dbReference type="AlphaFoldDB" id="A0A1T5L2M9"/>
<gene>
    <name evidence="2" type="ORF">SAMN02194393_02416</name>
</gene>
<dbReference type="OrthoDB" id="9803993at2"/>
<dbReference type="RefSeq" id="WP_079491924.1">
    <property type="nucleotide sequence ID" value="NZ_FUZT01000005.1"/>
</dbReference>
<dbReference type="SUPFAM" id="SSF144052">
    <property type="entry name" value="Thermophilic metalloprotease-like"/>
    <property type="match status" value="1"/>
</dbReference>
<keyword evidence="2" id="KW-0031">Aminopeptidase</keyword>
<dbReference type="STRING" id="36842.SAMN02194393_02416"/>
<dbReference type="InterPro" id="IPR052170">
    <property type="entry name" value="M29_Exopeptidase"/>
</dbReference>
<dbReference type="Proteomes" id="UP000190285">
    <property type="component" value="Unassembled WGS sequence"/>
</dbReference>
<keyword evidence="1" id="KW-0479">Metal-binding</keyword>
<sequence>MEYPLGIEMTQDYLSYEVSKAALKLVKDVMLVKEGETVVITADTSTDRRVVEAIARAANAFGGKPVVVYYPTTYKSFEEPPKPVASAVEYADVWIELAYYCVMHSPCFQKALANGARYTCLTGMDVTMLVNTIGKIDYNLVVEFGEYLTQLVQDSNEVIIEDENGTNLHAYNKGRKVKHSGQLATKKGYPIMLAGQVSWCPVEETINGTIVFDAAAFPPSELGILNNNIVLTLEKGIVTKIEGGDDAKTFESWLKGFNDPNMFRLAHYSLGFNPGVIKATGRIVEDERIFGCIEFGIGSQGESLMGAFWDAAAHTDGVVSKPTIKLDGKLLEKNGVYVDPEAVKYCKALKVFGY</sequence>
<proteinExistence type="predicted"/>
<protein>
    <submittedName>
        <fullName evidence="2">Leucyl aminopeptidase (Aminopeptidase T)</fullName>
    </submittedName>
</protein>
<evidence type="ECO:0000313" key="2">
    <source>
        <dbReference type="EMBL" id="SKC70306.1"/>
    </source>
</evidence>
<dbReference type="GO" id="GO:0046872">
    <property type="term" value="F:metal ion binding"/>
    <property type="evidence" value="ECO:0007669"/>
    <property type="project" value="UniProtKB-KW"/>
</dbReference>